<proteinExistence type="predicted"/>
<dbReference type="AlphaFoldDB" id="A0A6A7A6C6"/>
<dbReference type="Pfam" id="PF12013">
    <property type="entry name" value="OrsD"/>
    <property type="match status" value="1"/>
</dbReference>
<dbReference type="Proteomes" id="UP000799424">
    <property type="component" value="Unassembled WGS sequence"/>
</dbReference>
<gene>
    <name evidence="1" type="ORF">CC86DRAFT_439376</name>
</gene>
<keyword evidence="2" id="KW-1185">Reference proteome</keyword>
<name>A0A6A7A6C6_9PLEO</name>
<dbReference type="EMBL" id="MU006223">
    <property type="protein sequence ID" value="KAF2828289.1"/>
    <property type="molecule type" value="Genomic_DNA"/>
</dbReference>
<protein>
    <submittedName>
        <fullName evidence="1">Uncharacterized protein</fullName>
    </submittedName>
</protein>
<sequence>MEQFNSLFELLPEHRIGVCKTHHQGITLSQLPSHLHSSHKDLTVATRKAIVSAAAAFPQWAQSLDEVVYPPSPPSLIAHLPVYKNGLKCTAATQEQGLCGYVVRTLRDMQEHVRTEHGWVNPRKRGRPYQGEQATGGLLWTPDVWCQKFQPTGSLARLFEVSQSHGQGTPRAADDEGKLQRAIATSFTQSTMAIERAHQDAHAQVEPDDNRYLWHDWLRRTQWARHLARFDRLWLLRQVQRPDENEKALAKVCWAVEMVIWKAQRASSPDVVGLPATTFIERREAGAPSNEKPFNARQTGKTMKKYSGYWVSIVSQ</sequence>
<evidence type="ECO:0000313" key="1">
    <source>
        <dbReference type="EMBL" id="KAF2828289.1"/>
    </source>
</evidence>
<organism evidence="1 2">
    <name type="scientific">Ophiobolus disseminans</name>
    <dbReference type="NCBI Taxonomy" id="1469910"/>
    <lineage>
        <taxon>Eukaryota</taxon>
        <taxon>Fungi</taxon>
        <taxon>Dikarya</taxon>
        <taxon>Ascomycota</taxon>
        <taxon>Pezizomycotina</taxon>
        <taxon>Dothideomycetes</taxon>
        <taxon>Pleosporomycetidae</taxon>
        <taxon>Pleosporales</taxon>
        <taxon>Pleosporineae</taxon>
        <taxon>Phaeosphaeriaceae</taxon>
        <taxon>Ophiobolus</taxon>
    </lineage>
</organism>
<dbReference type="OrthoDB" id="3690291at2759"/>
<reference evidence="1" key="1">
    <citation type="journal article" date="2020" name="Stud. Mycol.">
        <title>101 Dothideomycetes genomes: a test case for predicting lifestyles and emergence of pathogens.</title>
        <authorList>
            <person name="Haridas S."/>
            <person name="Albert R."/>
            <person name="Binder M."/>
            <person name="Bloem J."/>
            <person name="Labutti K."/>
            <person name="Salamov A."/>
            <person name="Andreopoulos B."/>
            <person name="Baker S."/>
            <person name="Barry K."/>
            <person name="Bills G."/>
            <person name="Bluhm B."/>
            <person name="Cannon C."/>
            <person name="Castanera R."/>
            <person name="Culley D."/>
            <person name="Daum C."/>
            <person name="Ezra D."/>
            <person name="Gonzalez J."/>
            <person name="Henrissat B."/>
            <person name="Kuo A."/>
            <person name="Liang C."/>
            <person name="Lipzen A."/>
            <person name="Lutzoni F."/>
            <person name="Magnuson J."/>
            <person name="Mondo S."/>
            <person name="Nolan M."/>
            <person name="Ohm R."/>
            <person name="Pangilinan J."/>
            <person name="Park H.-J."/>
            <person name="Ramirez L."/>
            <person name="Alfaro M."/>
            <person name="Sun H."/>
            <person name="Tritt A."/>
            <person name="Yoshinaga Y."/>
            <person name="Zwiers L.-H."/>
            <person name="Turgeon B."/>
            <person name="Goodwin S."/>
            <person name="Spatafora J."/>
            <person name="Crous P."/>
            <person name="Grigoriev I."/>
        </authorList>
    </citation>
    <scope>NUCLEOTIDE SEQUENCE</scope>
    <source>
        <strain evidence="1">CBS 113818</strain>
    </source>
</reference>
<accession>A0A6A7A6C6</accession>
<evidence type="ECO:0000313" key="2">
    <source>
        <dbReference type="Proteomes" id="UP000799424"/>
    </source>
</evidence>
<dbReference type="InterPro" id="IPR022698">
    <property type="entry name" value="OrsD"/>
</dbReference>